<sequence>MKINFKQPKYVLPALALPFLCLFFYAWHSGFSKPKPEIKQEAGLNGNVGNVSADVRKKNLAGKLDAYRNTYKEANGYSAVNVIPKEASSNASFQDRYSSKEKQTLDSIDRAMKAKYNLSQAGNHDRAIAGALPAMVRHQKPRAAPVEQKEKDPMDVFKQQMAYMDSINKQNDPAYKAEQLKKLAADKAALQKAKELKLTVLKADAASADFNTVKPPGEDKFISAVIDENVTGYAGSRLRLKLLEDIWAGGNLVKKGTYIFAQISGFSEQRVTLSINTILSEGKILPVKLDIYDLDGMPGLYVPSSAFREFTRDLGSNAVQGVTIDGNSTGSQFIMSSVDKIFQSTSSAIAGLIRKNKAKMKYNSFIYLIDSDALLNTQKSY</sequence>
<dbReference type="Pfam" id="PF12508">
    <property type="entry name" value="Transposon_TraM"/>
    <property type="match status" value="1"/>
</dbReference>
<reference evidence="2" key="1">
    <citation type="submission" date="2020-09" db="EMBL/GenBank/DDBJ databases">
        <title>Novel species of Mucilaginibacter isolated from a glacier on the Tibetan Plateau.</title>
        <authorList>
            <person name="Liu Q."/>
            <person name="Xin Y.-H."/>
        </authorList>
    </citation>
    <scope>NUCLEOTIDE SEQUENCE</scope>
    <source>
        <strain evidence="2">ZB1P21</strain>
    </source>
</reference>
<dbReference type="AlphaFoldDB" id="A0A926S7Y3"/>
<evidence type="ECO:0000259" key="1">
    <source>
        <dbReference type="Pfam" id="PF12508"/>
    </source>
</evidence>
<organism evidence="2 3">
    <name type="scientific">Mucilaginibacter glaciei</name>
    <dbReference type="NCBI Taxonomy" id="2772109"/>
    <lineage>
        <taxon>Bacteria</taxon>
        <taxon>Pseudomonadati</taxon>
        <taxon>Bacteroidota</taxon>
        <taxon>Sphingobacteriia</taxon>
        <taxon>Sphingobacteriales</taxon>
        <taxon>Sphingobacteriaceae</taxon>
        <taxon>Mucilaginibacter</taxon>
    </lineage>
</organism>
<evidence type="ECO:0000313" key="3">
    <source>
        <dbReference type="Proteomes" id="UP000619078"/>
    </source>
</evidence>
<name>A0A926S7Y3_9SPHI</name>
<gene>
    <name evidence="2" type="ORF">IDJ76_18855</name>
</gene>
<dbReference type="EMBL" id="JACWMX010000009">
    <property type="protein sequence ID" value="MBD1395171.1"/>
    <property type="molecule type" value="Genomic_DNA"/>
</dbReference>
<protein>
    <submittedName>
        <fullName evidence="2">Conjugative transposon protein TraM</fullName>
    </submittedName>
</protein>
<evidence type="ECO:0000313" key="2">
    <source>
        <dbReference type="EMBL" id="MBD1395171.1"/>
    </source>
</evidence>
<dbReference type="RefSeq" id="WP_191165535.1">
    <property type="nucleotide sequence ID" value="NZ_JACWMX010000009.1"/>
</dbReference>
<accession>A0A926S7Y3</accession>
<proteinExistence type="predicted"/>
<dbReference type="InterPro" id="IPR055407">
    <property type="entry name" value="TraM_C"/>
</dbReference>
<dbReference type="Proteomes" id="UP000619078">
    <property type="component" value="Unassembled WGS sequence"/>
</dbReference>
<comment type="caution">
    <text evidence="2">The sequence shown here is derived from an EMBL/GenBank/DDBJ whole genome shotgun (WGS) entry which is preliminary data.</text>
</comment>
<feature type="domain" description="Conjugative transposon TraM C-terminal" evidence="1">
    <location>
        <begin position="222"/>
        <end position="368"/>
    </location>
</feature>
<keyword evidence="3" id="KW-1185">Reference proteome</keyword>